<evidence type="ECO:0000313" key="3">
    <source>
        <dbReference type="Proteomes" id="UP001321473"/>
    </source>
</evidence>
<proteinExistence type="predicted"/>
<sequence length="417" mass="46344">MEVDLKAACLLFFLMVHSNAVVSDVVTGNCSDGGALGEGELLFDKAMNKFLTSESLRKAAIPDFNHTARVAGFNLVMHFSNGTITGLSSVRRLGSNYVEAKENSTVRIRVGVKLDGLNVSIITTIKVLFFHIPVHIEAFVPAIRFVAEINESNNTLQVTHFKLNNTEKFLIRFRLLSGAWRMFNVIKWPLEKYLTWRVNNVLPYHIEHALDQHLKKLSQRSAQPSEEQCTNCTMFDLSLRNAVLAYKLDPAPLPTSATSTLSTLIRVEVTNGTISGLSRLRQSGDFECRIDDCGVYVFLDLTVTNLTIAFAARVKTFFVDLAALVSATISARVVVKFVEKNSTLFLESLVINTTKPIDVNVTPIGMASASLTFFLPTKFIAKTLQYGLRPLVNNTIQNGLFALHKFVHENKPTNKSL</sequence>
<dbReference type="InterPro" id="IPR038602">
    <property type="entry name" value="Mite_allergen_7_sf"/>
</dbReference>
<gene>
    <name evidence="2" type="ORF">V5799_003780</name>
</gene>
<dbReference type="InterPro" id="IPR020234">
    <property type="entry name" value="Mite_allergen_group-7"/>
</dbReference>
<evidence type="ECO:0000313" key="2">
    <source>
        <dbReference type="EMBL" id="KAK8758588.1"/>
    </source>
</evidence>
<dbReference type="EMBL" id="JARKHS020033956">
    <property type="protein sequence ID" value="KAK8758588.1"/>
    <property type="molecule type" value="Genomic_DNA"/>
</dbReference>
<name>A0AAQ4D7Z8_AMBAM</name>
<evidence type="ECO:0008006" key="4">
    <source>
        <dbReference type="Google" id="ProtNLM"/>
    </source>
</evidence>
<evidence type="ECO:0000256" key="1">
    <source>
        <dbReference type="SAM" id="SignalP"/>
    </source>
</evidence>
<feature type="chain" id="PRO_5042879761" description="Secreted protein" evidence="1">
    <location>
        <begin position="24"/>
        <end position="417"/>
    </location>
</feature>
<keyword evidence="1" id="KW-0732">Signal</keyword>
<reference evidence="2 3" key="1">
    <citation type="journal article" date="2023" name="Arcadia Sci">
        <title>De novo assembly of a long-read Amblyomma americanum tick genome.</title>
        <authorList>
            <person name="Chou S."/>
            <person name="Poskanzer K.E."/>
            <person name="Rollins M."/>
            <person name="Thuy-Boun P.S."/>
        </authorList>
    </citation>
    <scope>NUCLEOTIDE SEQUENCE [LARGE SCALE GENOMIC DNA]</scope>
    <source>
        <strain evidence="2">F_SG_1</strain>
        <tissue evidence="2">Salivary glands</tissue>
    </source>
</reference>
<dbReference type="Pfam" id="PF16984">
    <property type="entry name" value="Grp7_allergen"/>
    <property type="match status" value="1"/>
</dbReference>
<organism evidence="2 3">
    <name type="scientific">Amblyomma americanum</name>
    <name type="common">Lone star tick</name>
    <dbReference type="NCBI Taxonomy" id="6943"/>
    <lineage>
        <taxon>Eukaryota</taxon>
        <taxon>Metazoa</taxon>
        <taxon>Ecdysozoa</taxon>
        <taxon>Arthropoda</taxon>
        <taxon>Chelicerata</taxon>
        <taxon>Arachnida</taxon>
        <taxon>Acari</taxon>
        <taxon>Parasitiformes</taxon>
        <taxon>Ixodida</taxon>
        <taxon>Ixodoidea</taxon>
        <taxon>Ixodidae</taxon>
        <taxon>Amblyomminae</taxon>
        <taxon>Amblyomma</taxon>
    </lineage>
</organism>
<feature type="signal peptide" evidence="1">
    <location>
        <begin position="1"/>
        <end position="23"/>
    </location>
</feature>
<protein>
    <recommendedName>
        <fullName evidence="4">Secreted protein</fullName>
    </recommendedName>
</protein>
<dbReference type="Gene3D" id="3.15.10.50">
    <property type="match status" value="2"/>
</dbReference>
<dbReference type="AlphaFoldDB" id="A0AAQ4D7Z8"/>
<accession>A0AAQ4D7Z8</accession>
<dbReference type="Proteomes" id="UP001321473">
    <property type="component" value="Unassembled WGS sequence"/>
</dbReference>
<keyword evidence="3" id="KW-1185">Reference proteome</keyword>
<comment type="caution">
    <text evidence="2">The sequence shown here is derived from an EMBL/GenBank/DDBJ whole genome shotgun (WGS) entry which is preliminary data.</text>
</comment>